<keyword evidence="2" id="KW-1185">Reference proteome</keyword>
<dbReference type="AlphaFoldDB" id="A0A9N8WPX0"/>
<organism evidence="1 2">
    <name type="scientific">Funneliformis mosseae</name>
    <name type="common">Endomycorrhizal fungus</name>
    <name type="synonym">Glomus mosseae</name>
    <dbReference type="NCBI Taxonomy" id="27381"/>
    <lineage>
        <taxon>Eukaryota</taxon>
        <taxon>Fungi</taxon>
        <taxon>Fungi incertae sedis</taxon>
        <taxon>Mucoromycota</taxon>
        <taxon>Glomeromycotina</taxon>
        <taxon>Glomeromycetes</taxon>
        <taxon>Glomerales</taxon>
        <taxon>Glomeraceae</taxon>
        <taxon>Funneliformis</taxon>
    </lineage>
</organism>
<evidence type="ECO:0000313" key="2">
    <source>
        <dbReference type="Proteomes" id="UP000789375"/>
    </source>
</evidence>
<protein>
    <submittedName>
        <fullName evidence="1">8800_t:CDS:1</fullName>
    </submittedName>
</protein>
<gene>
    <name evidence="1" type="ORF">FMOSSE_LOCUS3579</name>
</gene>
<sequence length="39" mass="4493">MGDMIMTNENKNLLITSTFLLRVDATQLVLRLEMVRGVR</sequence>
<dbReference type="EMBL" id="CAJVPP010000542">
    <property type="protein sequence ID" value="CAG8491872.1"/>
    <property type="molecule type" value="Genomic_DNA"/>
</dbReference>
<evidence type="ECO:0000313" key="1">
    <source>
        <dbReference type="EMBL" id="CAG8491872.1"/>
    </source>
</evidence>
<name>A0A9N8WPX0_FUNMO</name>
<dbReference type="Proteomes" id="UP000789375">
    <property type="component" value="Unassembled WGS sequence"/>
</dbReference>
<comment type="caution">
    <text evidence="1">The sequence shown here is derived from an EMBL/GenBank/DDBJ whole genome shotgun (WGS) entry which is preliminary data.</text>
</comment>
<accession>A0A9N8WPX0</accession>
<reference evidence="1" key="1">
    <citation type="submission" date="2021-06" db="EMBL/GenBank/DDBJ databases">
        <authorList>
            <person name="Kallberg Y."/>
            <person name="Tangrot J."/>
            <person name="Rosling A."/>
        </authorList>
    </citation>
    <scope>NUCLEOTIDE SEQUENCE</scope>
    <source>
        <strain evidence="1">87-6 pot B 2015</strain>
    </source>
</reference>
<proteinExistence type="predicted"/>